<comment type="caution">
    <text evidence="2">The sequence shown here is derived from an EMBL/GenBank/DDBJ whole genome shotgun (WGS) entry which is preliminary data.</text>
</comment>
<reference evidence="2 3" key="1">
    <citation type="submission" date="2024-01" db="EMBL/GenBank/DDBJ databases">
        <title>Genome mining of biosynthetic gene clusters to explore secondary metabolites of Streptomyces sp.</title>
        <authorList>
            <person name="Baig A."/>
            <person name="Ajitkumar Shintre N."/>
            <person name="Kumar H."/>
            <person name="Anbarasu A."/>
            <person name="Ramaiah S."/>
        </authorList>
    </citation>
    <scope>NUCLEOTIDE SEQUENCE [LARGE SCALE GENOMIC DNA]</scope>
    <source>
        <strain evidence="2 3">A57</strain>
    </source>
</reference>
<feature type="region of interest" description="Disordered" evidence="1">
    <location>
        <begin position="1"/>
        <end position="42"/>
    </location>
</feature>
<dbReference type="RefSeq" id="WP_376735672.1">
    <property type="nucleotide sequence ID" value="NZ_JAYMRP010000040.1"/>
</dbReference>
<keyword evidence="3" id="KW-1185">Reference proteome</keyword>
<proteinExistence type="predicted"/>
<evidence type="ECO:0000313" key="2">
    <source>
        <dbReference type="EMBL" id="MFB8777189.1"/>
    </source>
</evidence>
<organism evidence="2 3">
    <name type="scientific">Streptomyces broussonetiae</name>
    <dbReference type="NCBI Taxonomy" id="2686304"/>
    <lineage>
        <taxon>Bacteria</taxon>
        <taxon>Bacillati</taxon>
        <taxon>Actinomycetota</taxon>
        <taxon>Actinomycetes</taxon>
        <taxon>Kitasatosporales</taxon>
        <taxon>Streptomycetaceae</taxon>
        <taxon>Streptomyces</taxon>
    </lineage>
</organism>
<accession>A0ABV5EK11</accession>
<evidence type="ECO:0000313" key="3">
    <source>
        <dbReference type="Proteomes" id="UP001585080"/>
    </source>
</evidence>
<dbReference type="Proteomes" id="UP001585080">
    <property type="component" value="Unassembled WGS sequence"/>
</dbReference>
<gene>
    <name evidence="2" type="ORF">VSS16_31470</name>
</gene>
<protein>
    <submittedName>
        <fullName evidence="2">Uncharacterized protein</fullName>
    </submittedName>
</protein>
<evidence type="ECO:0000256" key="1">
    <source>
        <dbReference type="SAM" id="MobiDB-lite"/>
    </source>
</evidence>
<name>A0ABV5EK11_9ACTN</name>
<dbReference type="EMBL" id="JAYMRP010000040">
    <property type="protein sequence ID" value="MFB8777189.1"/>
    <property type="molecule type" value="Genomic_DNA"/>
</dbReference>
<sequence>MTTPPRPHLEGQPTPTTGPDHAPPAPPRTAVGEPRGAARKGVRTALRSVLQTGTTGDPTPQRPGIRIYAPPVYRDHEDRARWSKRLGDTPTAAYACPCGHTATATGARPVAALVTEYDDHKHSCAGAPAALTEGRAAA</sequence>